<dbReference type="AlphaFoldDB" id="A0A127VEY4"/>
<keyword evidence="1" id="KW-0378">Hydrolase</keyword>
<gene>
    <name evidence="3" type="ORF">AY601_3012</name>
</gene>
<evidence type="ECO:0000256" key="2">
    <source>
        <dbReference type="SAM" id="SignalP"/>
    </source>
</evidence>
<keyword evidence="1" id="KW-0114">cAMP</keyword>
<comment type="similarity">
    <text evidence="1">Belongs to the cyclic nucleotide phosphodiesterase class-II family.</text>
</comment>
<evidence type="ECO:0000313" key="3">
    <source>
        <dbReference type="EMBL" id="AMP99885.1"/>
    </source>
</evidence>
<feature type="chain" id="PRO_5007280505" evidence="2">
    <location>
        <begin position="23"/>
        <end position="319"/>
    </location>
</feature>
<dbReference type="Pfam" id="PF02112">
    <property type="entry name" value="PDEase_II"/>
    <property type="match status" value="1"/>
</dbReference>
<dbReference type="PANTHER" id="PTHR28283:SF1">
    <property type="entry name" value="3',5'-CYCLIC-NUCLEOTIDE PHOSPHODIESTERASE 1"/>
    <property type="match status" value="1"/>
</dbReference>
<dbReference type="PATRIC" id="fig|188932.3.peg.3142"/>
<dbReference type="CDD" id="cd07735">
    <property type="entry name" value="class_II_PDE_MBL-fold"/>
    <property type="match status" value="1"/>
</dbReference>
<protein>
    <submittedName>
        <fullName evidence="3">Cyclic-AMP phosphodiesterase</fullName>
    </submittedName>
</protein>
<dbReference type="RefSeq" id="WP_068402437.1">
    <property type="nucleotide sequence ID" value="NZ_CP014504.1"/>
</dbReference>
<dbReference type="OrthoDB" id="9803916at2"/>
<proteinExistence type="inferred from homology"/>
<feature type="signal peptide" evidence="2">
    <location>
        <begin position="1"/>
        <end position="22"/>
    </location>
</feature>
<evidence type="ECO:0000313" key="4">
    <source>
        <dbReference type="Proteomes" id="UP000071561"/>
    </source>
</evidence>
<dbReference type="InterPro" id="IPR036866">
    <property type="entry name" value="RibonucZ/Hydroxyglut_hydro"/>
</dbReference>
<accession>A0A127VEY4</accession>
<dbReference type="GO" id="GO:0047555">
    <property type="term" value="F:3',5'-cyclic-GMP phosphodiesterase activity"/>
    <property type="evidence" value="ECO:0007669"/>
    <property type="project" value="TreeGrafter"/>
</dbReference>
<dbReference type="GO" id="GO:1902660">
    <property type="term" value="P:negative regulation of glucose mediated signaling pathway"/>
    <property type="evidence" value="ECO:0007669"/>
    <property type="project" value="TreeGrafter"/>
</dbReference>
<reference evidence="3 4" key="1">
    <citation type="submission" date="2016-03" db="EMBL/GenBank/DDBJ databases">
        <title>Complete genome sequence of Pedobacter cryoconitis PAMC 27485.</title>
        <authorList>
            <person name="Lee J."/>
            <person name="Kim O.-S."/>
        </authorList>
    </citation>
    <scope>NUCLEOTIDE SEQUENCE [LARGE SCALE GENOMIC DNA]</scope>
    <source>
        <strain evidence="3 4">PAMC 27485</strain>
    </source>
</reference>
<dbReference type="KEGG" id="pcm:AY601_3012"/>
<keyword evidence="2" id="KW-0732">Signal</keyword>
<keyword evidence="4" id="KW-1185">Reference proteome</keyword>
<dbReference type="InterPro" id="IPR000396">
    <property type="entry name" value="Pdiesterase2"/>
</dbReference>
<evidence type="ECO:0000256" key="1">
    <source>
        <dbReference type="PIRNR" id="PIRNR000962"/>
    </source>
</evidence>
<dbReference type="PANTHER" id="PTHR28283">
    <property type="entry name" value="3',5'-CYCLIC-NUCLEOTIDE PHOSPHODIESTERASE 1"/>
    <property type="match status" value="1"/>
</dbReference>
<dbReference type="Gene3D" id="3.60.15.10">
    <property type="entry name" value="Ribonuclease Z/Hydroxyacylglutathione hydrolase-like"/>
    <property type="match status" value="1"/>
</dbReference>
<sequence length="319" mass="35912" precursor="true">MNKKIYFPLLLLLNLVFSHGYAQHQKSFKVIPLGTKGGLDESNLSAYLIAPIGSDNFIAADAGTIRHGIDVAISNQLFKGPADEVLKNNIKGYLVSHAHLDHVAGLIMNAPDDSKKNIYAFPSVIEVLRDKYFTWKAWANFANEGEMPRLNKYTYVPLETQVKKELTGTEMQVTAFPLSHGPGYESTAFLISYQKSSLLYLGDTGADEIEKNTQLEKLWKQVAPLIVKNQLKAIFIETSFSDKQPENQLFGHLTPRLLMVELSKLSKLTRAEALQKVSIVITHIKAWDKEEAYLVNELKQKNQLGLNLVFPEQGKYLEF</sequence>
<dbReference type="GO" id="GO:0004115">
    <property type="term" value="F:3',5'-cyclic-AMP phosphodiesterase activity"/>
    <property type="evidence" value="ECO:0007669"/>
    <property type="project" value="UniProtKB-UniRule"/>
</dbReference>
<organism evidence="3 4">
    <name type="scientific">Pedobacter cryoconitis</name>
    <dbReference type="NCBI Taxonomy" id="188932"/>
    <lineage>
        <taxon>Bacteria</taxon>
        <taxon>Pseudomonadati</taxon>
        <taxon>Bacteroidota</taxon>
        <taxon>Sphingobacteriia</taxon>
        <taxon>Sphingobacteriales</taxon>
        <taxon>Sphingobacteriaceae</taxon>
        <taxon>Pedobacter</taxon>
    </lineage>
</organism>
<dbReference type="GO" id="GO:0006198">
    <property type="term" value="P:cAMP catabolic process"/>
    <property type="evidence" value="ECO:0007669"/>
    <property type="project" value="UniProtKB-UniRule"/>
</dbReference>
<dbReference type="PIRSF" id="PIRSF000962">
    <property type="entry name" value="Cyc_nuc_PDEase"/>
    <property type="match status" value="1"/>
</dbReference>
<dbReference type="PRINTS" id="PR00388">
    <property type="entry name" value="PDIESTERASE2"/>
</dbReference>
<dbReference type="EMBL" id="CP014504">
    <property type="protein sequence ID" value="AMP99885.1"/>
    <property type="molecule type" value="Genomic_DNA"/>
</dbReference>
<dbReference type="SUPFAM" id="SSF56281">
    <property type="entry name" value="Metallo-hydrolase/oxidoreductase"/>
    <property type="match status" value="1"/>
</dbReference>
<name>A0A127VEY4_9SPHI</name>
<dbReference type="Proteomes" id="UP000071561">
    <property type="component" value="Chromosome"/>
</dbReference>